<dbReference type="GO" id="GO:0003690">
    <property type="term" value="F:double-stranded DNA binding"/>
    <property type="evidence" value="ECO:0007669"/>
    <property type="project" value="TreeGrafter"/>
</dbReference>
<dbReference type="PANTHER" id="PTHR13152:SF0">
    <property type="entry name" value="GENERAL TRANSCRIPTION FACTOR IIH SUBUNIT 4"/>
    <property type="match status" value="1"/>
</dbReference>
<proteinExistence type="inferred from homology"/>
<evidence type="ECO:0000256" key="1">
    <source>
        <dbReference type="RuleBase" id="RU364024"/>
    </source>
</evidence>
<dbReference type="GO" id="GO:0000439">
    <property type="term" value="C:transcription factor TFIIH core complex"/>
    <property type="evidence" value="ECO:0007669"/>
    <property type="project" value="InterPro"/>
</dbReference>
<feature type="signal peptide" evidence="2">
    <location>
        <begin position="1"/>
        <end position="15"/>
    </location>
</feature>
<name>A0A401QAX6_SCYTO</name>
<dbReference type="EMBL" id="BFAA01022187">
    <property type="protein sequence ID" value="GCB82520.1"/>
    <property type="molecule type" value="Genomic_DNA"/>
</dbReference>
<dbReference type="GO" id="GO:0001671">
    <property type="term" value="F:ATPase activator activity"/>
    <property type="evidence" value="ECO:0007669"/>
    <property type="project" value="InterPro"/>
</dbReference>
<dbReference type="PANTHER" id="PTHR13152">
    <property type="entry name" value="TFIIH, POLYPEPTIDE 4"/>
    <property type="match status" value="1"/>
</dbReference>
<dbReference type="Proteomes" id="UP000288216">
    <property type="component" value="Unassembled WGS sequence"/>
</dbReference>
<feature type="chain" id="PRO_5019044155" description="General transcription factor IIH subunit 4" evidence="2">
    <location>
        <begin position="16"/>
        <end position="100"/>
    </location>
</feature>
<reference evidence="3 4" key="1">
    <citation type="journal article" date="2018" name="Nat. Ecol. Evol.">
        <title>Shark genomes provide insights into elasmobranch evolution and the origin of vertebrates.</title>
        <authorList>
            <person name="Hara Y"/>
            <person name="Yamaguchi K"/>
            <person name="Onimaru K"/>
            <person name="Kadota M"/>
            <person name="Koyanagi M"/>
            <person name="Keeley SD"/>
            <person name="Tatsumi K"/>
            <person name="Tanaka K"/>
            <person name="Motone F"/>
            <person name="Kageyama Y"/>
            <person name="Nozu R"/>
            <person name="Adachi N"/>
            <person name="Nishimura O"/>
            <person name="Nakagawa R"/>
            <person name="Tanegashima C"/>
            <person name="Kiyatake I"/>
            <person name="Matsumoto R"/>
            <person name="Murakumo K"/>
            <person name="Nishida K"/>
            <person name="Terakita A"/>
            <person name="Kuratani S"/>
            <person name="Sato K"/>
            <person name="Hyodo S Kuraku.S."/>
        </authorList>
    </citation>
    <scope>NUCLEOTIDE SEQUENCE [LARGE SCALE GENOMIC DNA]</scope>
</reference>
<keyword evidence="1" id="KW-0805">Transcription regulation</keyword>
<dbReference type="STRING" id="75743.A0A401QAX6"/>
<comment type="function">
    <text evidence="1">Component of the general transcription and DNA repair factor IIH (TFIIH) core complex which is involved in general and transcription-coupled nucleotide excision repair (NER) of damaged DNA.</text>
</comment>
<accession>A0A401QAX6</accession>
<feature type="non-terminal residue" evidence="3">
    <location>
        <position position="100"/>
    </location>
</feature>
<organism evidence="3 4">
    <name type="scientific">Scyliorhinus torazame</name>
    <name type="common">Cloudy catshark</name>
    <name type="synonym">Catulus torazame</name>
    <dbReference type="NCBI Taxonomy" id="75743"/>
    <lineage>
        <taxon>Eukaryota</taxon>
        <taxon>Metazoa</taxon>
        <taxon>Chordata</taxon>
        <taxon>Craniata</taxon>
        <taxon>Vertebrata</taxon>
        <taxon>Chondrichthyes</taxon>
        <taxon>Elasmobranchii</taxon>
        <taxon>Galeomorphii</taxon>
        <taxon>Galeoidea</taxon>
        <taxon>Carcharhiniformes</taxon>
        <taxon>Scyliorhinidae</taxon>
        <taxon>Scyliorhinus</taxon>
    </lineage>
</organism>
<sequence length="100" mass="11158">MIITLLCGACCCAAAESVIGWPLSCSPGDYSVEGMNDSLLTFLQHLREFGLVFQRKRKSRRFYPTRLAINLASGVSGSSVDVHRQGYIIVETNYRIYAYT</sequence>
<comment type="similarity">
    <text evidence="1">Belongs to the TFB2 family.</text>
</comment>
<dbReference type="OrthoDB" id="364513at2759"/>
<evidence type="ECO:0000256" key="2">
    <source>
        <dbReference type="SAM" id="SignalP"/>
    </source>
</evidence>
<dbReference type="Pfam" id="PF03849">
    <property type="entry name" value="Tfb2"/>
    <property type="match status" value="1"/>
</dbReference>
<keyword evidence="1" id="KW-0539">Nucleus</keyword>
<evidence type="ECO:0000313" key="4">
    <source>
        <dbReference type="Proteomes" id="UP000288216"/>
    </source>
</evidence>
<comment type="caution">
    <text evidence="3">The sequence shown here is derived from an EMBL/GenBank/DDBJ whole genome shotgun (WGS) entry which is preliminary data.</text>
</comment>
<dbReference type="GO" id="GO:0006289">
    <property type="term" value="P:nucleotide-excision repair"/>
    <property type="evidence" value="ECO:0007669"/>
    <property type="project" value="InterPro"/>
</dbReference>
<keyword evidence="1" id="KW-0234">DNA repair</keyword>
<protein>
    <recommendedName>
        <fullName evidence="1">General transcription factor IIH subunit 4</fullName>
    </recommendedName>
</protein>
<keyword evidence="2" id="KW-0732">Signal</keyword>
<comment type="subcellular location">
    <subcellularLocation>
        <location evidence="1">Nucleus</location>
    </subcellularLocation>
</comment>
<dbReference type="GO" id="GO:0005675">
    <property type="term" value="C:transcription factor TFIIH holo complex"/>
    <property type="evidence" value="ECO:0007669"/>
    <property type="project" value="TreeGrafter"/>
</dbReference>
<dbReference type="AlphaFoldDB" id="A0A401QAX6"/>
<keyword evidence="4" id="KW-1185">Reference proteome</keyword>
<keyword evidence="1" id="KW-0804">Transcription</keyword>
<keyword evidence="1" id="KW-0227">DNA damage</keyword>
<dbReference type="InterPro" id="IPR004598">
    <property type="entry name" value="TFIIH_p52/Tfb2"/>
</dbReference>
<gene>
    <name evidence="3" type="ORF">scyTo_0022345</name>
</gene>
<evidence type="ECO:0000313" key="3">
    <source>
        <dbReference type="EMBL" id="GCB82520.1"/>
    </source>
</evidence>